<gene>
    <name evidence="1" type="ORF">BJ212DRAFT_1294855</name>
</gene>
<reference evidence="1" key="1">
    <citation type="journal article" date="2020" name="New Phytol.">
        <title>Comparative genomics reveals dynamic genome evolution in host specialist ectomycorrhizal fungi.</title>
        <authorList>
            <person name="Lofgren L.A."/>
            <person name="Nguyen N.H."/>
            <person name="Vilgalys R."/>
            <person name="Ruytinx J."/>
            <person name="Liao H.L."/>
            <person name="Branco S."/>
            <person name="Kuo A."/>
            <person name="LaButti K."/>
            <person name="Lipzen A."/>
            <person name="Andreopoulos W."/>
            <person name="Pangilinan J."/>
            <person name="Riley R."/>
            <person name="Hundley H."/>
            <person name="Na H."/>
            <person name="Barry K."/>
            <person name="Grigoriev I.V."/>
            <person name="Stajich J.E."/>
            <person name="Kennedy P.G."/>
        </authorList>
    </citation>
    <scope>NUCLEOTIDE SEQUENCE</scope>
    <source>
        <strain evidence="1">MN1</strain>
    </source>
</reference>
<comment type="caution">
    <text evidence="1">The sequence shown here is derived from an EMBL/GenBank/DDBJ whole genome shotgun (WGS) entry which is preliminary data.</text>
</comment>
<evidence type="ECO:0000313" key="1">
    <source>
        <dbReference type="EMBL" id="KAG1827635.1"/>
    </source>
</evidence>
<protein>
    <submittedName>
        <fullName evidence="1">Uncharacterized protein</fullName>
    </submittedName>
</protein>
<dbReference type="GeneID" id="64626277"/>
<organism evidence="1 2">
    <name type="scientific">Suillus subaureus</name>
    <dbReference type="NCBI Taxonomy" id="48587"/>
    <lineage>
        <taxon>Eukaryota</taxon>
        <taxon>Fungi</taxon>
        <taxon>Dikarya</taxon>
        <taxon>Basidiomycota</taxon>
        <taxon>Agaricomycotina</taxon>
        <taxon>Agaricomycetes</taxon>
        <taxon>Agaricomycetidae</taxon>
        <taxon>Boletales</taxon>
        <taxon>Suillineae</taxon>
        <taxon>Suillaceae</taxon>
        <taxon>Suillus</taxon>
    </lineage>
</organism>
<proteinExistence type="predicted"/>
<dbReference type="EMBL" id="JABBWG010000001">
    <property type="protein sequence ID" value="KAG1827635.1"/>
    <property type="molecule type" value="Genomic_DNA"/>
</dbReference>
<dbReference type="OrthoDB" id="3017040at2759"/>
<dbReference type="AlphaFoldDB" id="A0A9P7EQY2"/>
<accession>A0A9P7EQY2</accession>
<dbReference type="RefSeq" id="XP_041200482.1">
    <property type="nucleotide sequence ID" value="XM_041332260.1"/>
</dbReference>
<evidence type="ECO:0000313" key="2">
    <source>
        <dbReference type="Proteomes" id="UP000807769"/>
    </source>
</evidence>
<sequence>MNVLISNVRIYRSSYLSVTGVLTLTAPRPLGILGEGYGDEAGLNQLLQSLPREDNIIENLGGTIIIRAKAKFQKPVALLSLAPAFSRETPVTAEFIGEDNRGPFCDWWEEGCLRFGGVILNFYPSNIATILGNFLPRLIPRLCRIAELKADLVDPRGDYTVLLRAASISNLASVLADPQCDYFLDILELDTVRITVWVCARLGSFRDWNYSELAGKNTQPRTLKTIWWHIHVSGKEVPVEWHWNM</sequence>
<name>A0A9P7EQY2_9AGAM</name>
<dbReference type="Proteomes" id="UP000807769">
    <property type="component" value="Unassembled WGS sequence"/>
</dbReference>
<keyword evidence="2" id="KW-1185">Reference proteome</keyword>